<proteinExistence type="predicted"/>
<reference evidence="2" key="1">
    <citation type="submission" date="2023-01" db="EMBL/GenBank/DDBJ databases">
        <title>Exophiala dermititidis isolated from Cystic Fibrosis Patient.</title>
        <authorList>
            <person name="Kurbessoian T."/>
            <person name="Crocker A."/>
            <person name="Murante D."/>
            <person name="Hogan D.A."/>
            <person name="Stajich J.E."/>
        </authorList>
    </citation>
    <scope>NUCLEOTIDE SEQUENCE</scope>
    <source>
        <strain evidence="2">Ex8</strain>
    </source>
</reference>
<organism evidence="2 3">
    <name type="scientific">Exophiala dermatitidis</name>
    <name type="common">Black yeast-like fungus</name>
    <name type="synonym">Wangiella dermatitidis</name>
    <dbReference type="NCBI Taxonomy" id="5970"/>
    <lineage>
        <taxon>Eukaryota</taxon>
        <taxon>Fungi</taxon>
        <taxon>Dikarya</taxon>
        <taxon>Ascomycota</taxon>
        <taxon>Pezizomycotina</taxon>
        <taxon>Eurotiomycetes</taxon>
        <taxon>Chaetothyriomycetidae</taxon>
        <taxon>Chaetothyriales</taxon>
        <taxon>Herpotrichiellaceae</taxon>
        <taxon>Exophiala</taxon>
    </lineage>
</organism>
<feature type="compositionally biased region" description="Polar residues" evidence="1">
    <location>
        <begin position="328"/>
        <end position="337"/>
    </location>
</feature>
<feature type="compositionally biased region" description="Polar residues" evidence="1">
    <location>
        <begin position="519"/>
        <end position="543"/>
    </location>
</feature>
<feature type="region of interest" description="Disordered" evidence="1">
    <location>
        <begin position="117"/>
        <end position="283"/>
    </location>
</feature>
<comment type="caution">
    <text evidence="2">The sequence shown here is derived from an EMBL/GenBank/DDBJ whole genome shotgun (WGS) entry which is preliminary data.</text>
</comment>
<feature type="compositionally biased region" description="Polar residues" evidence="1">
    <location>
        <begin position="129"/>
        <end position="149"/>
    </location>
</feature>
<name>A0AAN6IXU8_EXODE</name>
<evidence type="ECO:0000313" key="2">
    <source>
        <dbReference type="EMBL" id="KAJ8995234.1"/>
    </source>
</evidence>
<feature type="compositionally biased region" description="Basic and acidic residues" evidence="1">
    <location>
        <begin position="185"/>
        <end position="194"/>
    </location>
</feature>
<dbReference type="EMBL" id="JAJGCB010000001">
    <property type="protein sequence ID" value="KAJ8995234.1"/>
    <property type="molecule type" value="Genomic_DNA"/>
</dbReference>
<feature type="compositionally biased region" description="Basic residues" evidence="1">
    <location>
        <begin position="477"/>
        <end position="495"/>
    </location>
</feature>
<feature type="compositionally biased region" description="Low complexity" evidence="1">
    <location>
        <begin position="117"/>
        <end position="128"/>
    </location>
</feature>
<evidence type="ECO:0000313" key="3">
    <source>
        <dbReference type="Proteomes" id="UP001161757"/>
    </source>
</evidence>
<dbReference type="Proteomes" id="UP001161757">
    <property type="component" value="Unassembled WGS sequence"/>
</dbReference>
<feature type="region of interest" description="Disordered" evidence="1">
    <location>
        <begin position="465"/>
        <end position="551"/>
    </location>
</feature>
<protein>
    <submittedName>
        <fullName evidence="2">Uncharacterized protein</fullName>
    </submittedName>
</protein>
<feature type="compositionally biased region" description="Polar residues" evidence="1">
    <location>
        <begin position="260"/>
        <end position="273"/>
    </location>
</feature>
<feature type="compositionally biased region" description="Basic and acidic residues" evidence="1">
    <location>
        <begin position="26"/>
        <end position="38"/>
    </location>
</feature>
<sequence>MGSSQKFRLPSSLRREKTRHQPQSRPQDRLSDGKDSKAQHILGLTETALNTARNESISSSTTTRLPRLSFSDATTEFGSATAPLEGPERTQDLQLKASSVLLHEEYHITANRANSIRSSRLRPSGSSSTLNSHYDPQKSPLSISQQTSESSRRDFALRKGSPIVVRSTTSDKDSLHQLRLFRSSKSRDKSEAKKLSKQGPRPPVSSPNPLPTGQHSSTPAAQGAPVSLPQYSVSPRSPMHSVDAHLQSTSPRSLGKSGTLPASTSSKANQNETPHVKVNIRRPKVGLKHWFDGLEGDSSEDESIHEPALQPSFVTGIQTAFEDGKIGSFSQGTSSQDPLPDPAHQGCGSHASTTSNSGFRPFPHSAPIPSRISTLNAKSSKSTLRRDASSPPCLNPPKPKPSSLASRDLHETSVLDLSSSDDEDSQPAVVESTKGSLPQLRDSIAAESLAESEIEIGTAQAIDTKQTSMVQATPSVRRVHNSQLKRHGRPSIRHNKIPDQRSMYFSDQSSEPAWEDNDLLTSFPATPTDTPGSRRASVQSSSCRSEHASIESRRLVSVTRQEESLLAAIRLRRLTATQSRGSSASRRIQGSRDPDQVIKQQRQPEMGSLGTELTALPRIGKGDVTPSISSANFDRASCTTIQTGISNDPSLRYSFASFKTDTSLDPETEFSMSLGLGSPVLLIPSRGINRLSRVTFFSTSTGDSRDGSCSRRESGPISTLEKLQAVPKREEITSQEFIDFPYRGWEARSDLAAH</sequence>
<feature type="compositionally biased region" description="Polar residues" evidence="1">
    <location>
        <begin position="371"/>
        <end position="382"/>
    </location>
</feature>
<feature type="compositionally biased region" description="Pro residues" evidence="1">
    <location>
        <begin position="200"/>
        <end position="210"/>
    </location>
</feature>
<feature type="compositionally biased region" description="Polar residues" evidence="1">
    <location>
        <begin position="465"/>
        <end position="474"/>
    </location>
</feature>
<feature type="region of interest" description="Disordered" evidence="1">
    <location>
        <begin position="1"/>
        <end position="69"/>
    </location>
</feature>
<accession>A0AAN6IXU8</accession>
<feature type="region of interest" description="Disordered" evidence="1">
    <location>
        <begin position="576"/>
        <end position="604"/>
    </location>
</feature>
<evidence type="ECO:0000256" key="1">
    <source>
        <dbReference type="SAM" id="MobiDB-lite"/>
    </source>
</evidence>
<feature type="region of interest" description="Disordered" evidence="1">
    <location>
        <begin position="325"/>
        <end position="441"/>
    </location>
</feature>
<feature type="compositionally biased region" description="Polar residues" evidence="1">
    <location>
        <begin position="578"/>
        <end position="588"/>
    </location>
</feature>
<gene>
    <name evidence="2" type="ORF">HRR80_000013</name>
</gene>
<dbReference type="AlphaFoldDB" id="A0AAN6IXU8"/>
<feature type="compositionally biased region" description="Polar residues" evidence="1">
    <location>
        <begin position="47"/>
        <end position="57"/>
    </location>
</feature>